<organism evidence="2 3">
    <name type="scientific">Stylonychia lemnae</name>
    <name type="common">Ciliate</name>
    <dbReference type="NCBI Taxonomy" id="5949"/>
    <lineage>
        <taxon>Eukaryota</taxon>
        <taxon>Sar</taxon>
        <taxon>Alveolata</taxon>
        <taxon>Ciliophora</taxon>
        <taxon>Intramacronucleata</taxon>
        <taxon>Spirotrichea</taxon>
        <taxon>Stichotrichia</taxon>
        <taxon>Sporadotrichida</taxon>
        <taxon>Oxytrichidae</taxon>
        <taxon>Stylonychinae</taxon>
        <taxon>Stylonychia</taxon>
    </lineage>
</organism>
<reference evidence="2 3" key="1">
    <citation type="submission" date="2014-06" db="EMBL/GenBank/DDBJ databases">
        <authorList>
            <person name="Swart Estienne"/>
        </authorList>
    </citation>
    <scope>NUCLEOTIDE SEQUENCE [LARGE SCALE GENOMIC DNA]</scope>
    <source>
        <strain evidence="2 3">130c</strain>
    </source>
</reference>
<keyword evidence="1" id="KW-0732">Signal</keyword>
<feature type="signal peptide" evidence="1">
    <location>
        <begin position="1"/>
        <end position="22"/>
    </location>
</feature>
<protein>
    <submittedName>
        <fullName evidence="2">Uncharacterized protein</fullName>
    </submittedName>
</protein>
<feature type="chain" id="PRO_5001729571" evidence="1">
    <location>
        <begin position="23"/>
        <end position="306"/>
    </location>
</feature>
<accession>A0A078AQS2</accession>
<dbReference type="AlphaFoldDB" id="A0A078AQS2"/>
<keyword evidence="3" id="KW-1185">Reference proteome</keyword>
<dbReference type="InParanoid" id="A0A078AQS2"/>
<evidence type="ECO:0000313" key="2">
    <source>
        <dbReference type="EMBL" id="CDW84564.1"/>
    </source>
</evidence>
<gene>
    <name evidence="2" type="primary">Contig6682.g7148</name>
    <name evidence="2" type="ORF">STYLEM_13629</name>
</gene>
<proteinExistence type="predicted"/>
<evidence type="ECO:0000313" key="3">
    <source>
        <dbReference type="Proteomes" id="UP000039865"/>
    </source>
</evidence>
<sequence>MFLKYLQGTALFILISISSDQASCLQQRKLLQNSPSILLKLELELQGESIIAVNLEDKTNDTSKCSTTNSTQQNKTESIVNDKNVADKTQKAQIIKPLDLSLYTSEKQPEILTREKHFKYILQKALSLADLKSLNEDARQYQEDDDIVMAEYIQQYGQKGGAFELLQIYISSYYDLQYPYAAGIIPDQALFIMPTEEEYNSEKTKINQNLKAFYSSQLAERYDPDSQSAKQFCDHQVRYFMKSSQIFLQALPKLTKLQLLAIGNHIRSQTLGGRSPEEIKTYQDSYQEFYMICKDQISSDLTIPEL</sequence>
<name>A0A078AQS2_STYLE</name>
<evidence type="ECO:0000256" key="1">
    <source>
        <dbReference type="SAM" id="SignalP"/>
    </source>
</evidence>
<dbReference type="Proteomes" id="UP000039865">
    <property type="component" value="Unassembled WGS sequence"/>
</dbReference>
<dbReference type="EMBL" id="CCKQ01012933">
    <property type="protein sequence ID" value="CDW84564.1"/>
    <property type="molecule type" value="Genomic_DNA"/>
</dbReference>